<gene>
    <name evidence="2" type="ORF">E4U57_007100</name>
</gene>
<feature type="region of interest" description="Disordered" evidence="1">
    <location>
        <begin position="1"/>
        <end position="24"/>
    </location>
</feature>
<name>A0ABQ7PFT4_9HYPO</name>
<feature type="region of interest" description="Disordered" evidence="1">
    <location>
        <begin position="217"/>
        <end position="251"/>
    </location>
</feature>
<feature type="compositionally biased region" description="Acidic residues" evidence="1">
    <location>
        <begin position="147"/>
        <end position="156"/>
    </location>
</feature>
<feature type="compositionally biased region" description="Polar residues" evidence="1">
    <location>
        <begin position="218"/>
        <end position="231"/>
    </location>
</feature>
<proteinExistence type="predicted"/>
<protein>
    <recommendedName>
        <fullName evidence="4">Stc1 domain-containing protein</fullName>
    </recommendedName>
</protein>
<accession>A0ABQ7PFT4</accession>
<comment type="caution">
    <text evidence="2">The sequence shown here is derived from an EMBL/GenBank/DDBJ whole genome shotgun (WGS) entry which is preliminary data.</text>
</comment>
<dbReference type="EMBL" id="SRPR01000069">
    <property type="protein sequence ID" value="KAG5962330.1"/>
    <property type="molecule type" value="Genomic_DNA"/>
</dbReference>
<evidence type="ECO:0000256" key="1">
    <source>
        <dbReference type="SAM" id="MobiDB-lite"/>
    </source>
</evidence>
<evidence type="ECO:0000313" key="2">
    <source>
        <dbReference type="EMBL" id="KAG5962330.1"/>
    </source>
</evidence>
<feature type="compositionally biased region" description="Acidic residues" evidence="1">
    <location>
        <begin position="69"/>
        <end position="78"/>
    </location>
</feature>
<organism evidence="2 3">
    <name type="scientific">Claviceps arundinis</name>
    <dbReference type="NCBI Taxonomy" id="1623583"/>
    <lineage>
        <taxon>Eukaryota</taxon>
        <taxon>Fungi</taxon>
        <taxon>Dikarya</taxon>
        <taxon>Ascomycota</taxon>
        <taxon>Pezizomycotina</taxon>
        <taxon>Sordariomycetes</taxon>
        <taxon>Hypocreomycetidae</taxon>
        <taxon>Hypocreales</taxon>
        <taxon>Clavicipitaceae</taxon>
        <taxon>Claviceps</taxon>
    </lineage>
</organism>
<feature type="region of interest" description="Disordered" evidence="1">
    <location>
        <begin position="58"/>
        <end position="83"/>
    </location>
</feature>
<feature type="region of interest" description="Disordered" evidence="1">
    <location>
        <begin position="136"/>
        <end position="161"/>
    </location>
</feature>
<evidence type="ECO:0000313" key="3">
    <source>
        <dbReference type="Proteomes" id="UP000742024"/>
    </source>
</evidence>
<dbReference type="Proteomes" id="UP000742024">
    <property type="component" value="Unassembled WGS sequence"/>
</dbReference>
<sequence>MNPPQAVRAATEENPAIDSASVSSRCCSGCTRTLPLSAFPLKPRTGERALQCELCKARHAKRRQPTQDPEQDADDQDDGLPPARRVRLDTEAPALDSASVPSRCCSGCTRTLPLSAFPLKPRTGERALQCELCKARHAKRRQPTQDPEQDADDQDDGLPPARRVRLDTEAPALDSASVPSRCCSGCRKTLPLSDFPTKNNKILRTCVRCKVREKWKATSPTRQMTPPQIGQENVAPPPARRPRQSGAWATANRSVAALAGAMRR</sequence>
<reference evidence="2 3" key="1">
    <citation type="journal article" date="2020" name="bioRxiv">
        <title>Whole genome comparisons of ergot fungi reveals the divergence and evolution of species within the genus Claviceps are the result of varying mechanisms driving genome evolution and host range expansion.</title>
        <authorList>
            <person name="Wyka S.A."/>
            <person name="Mondo S.J."/>
            <person name="Liu M."/>
            <person name="Dettman J."/>
            <person name="Nalam V."/>
            <person name="Broders K.D."/>
        </authorList>
    </citation>
    <scope>NUCLEOTIDE SEQUENCE [LARGE SCALE GENOMIC DNA]</scope>
    <source>
        <strain evidence="2 3">LM583</strain>
    </source>
</reference>
<evidence type="ECO:0008006" key="4">
    <source>
        <dbReference type="Google" id="ProtNLM"/>
    </source>
</evidence>
<keyword evidence="3" id="KW-1185">Reference proteome</keyword>